<accession>A0A859DPC2</accession>
<evidence type="ECO:0000259" key="1">
    <source>
        <dbReference type="PROSITE" id="PS51186"/>
    </source>
</evidence>
<keyword evidence="5" id="KW-1185">Reference proteome</keyword>
<dbReference type="AlphaFoldDB" id="A0A859DPC2"/>
<dbReference type="PROSITE" id="PS51186">
    <property type="entry name" value="GNAT"/>
    <property type="match status" value="1"/>
</dbReference>
<dbReference type="Proteomes" id="UP000501316">
    <property type="component" value="Chromosome"/>
</dbReference>
<dbReference type="CDD" id="cd04301">
    <property type="entry name" value="NAT_SF"/>
    <property type="match status" value="1"/>
</dbReference>
<dbReference type="InterPro" id="IPR000182">
    <property type="entry name" value="GNAT_dom"/>
</dbReference>
<gene>
    <name evidence="2" type="ORF">GJQ69_03525</name>
    <name evidence="3" type="ORF">GKP14_00850</name>
</gene>
<dbReference type="InterPro" id="IPR016181">
    <property type="entry name" value="Acyl_CoA_acyltransferase"/>
</dbReference>
<evidence type="ECO:0000313" key="5">
    <source>
        <dbReference type="Proteomes" id="UP000509623"/>
    </source>
</evidence>
<protein>
    <submittedName>
        <fullName evidence="2">GNAT family N-acetyltransferase</fullName>
    </submittedName>
</protein>
<evidence type="ECO:0000313" key="2">
    <source>
        <dbReference type="EMBL" id="QKN23630.1"/>
    </source>
</evidence>
<evidence type="ECO:0000313" key="4">
    <source>
        <dbReference type="Proteomes" id="UP000501316"/>
    </source>
</evidence>
<dbReference type="EMBL" id="CP046051">
    <property type="protein sequence ID" value="QKN23630.1"/>
    <property type="molecule type" value="Genomic_DNA"/>
</dbReference>
<dbReference type="SUPFAM" id="SSF55729">
    <property type="entry name" value="Acyl-CoA N-acyltransferases (Nat)"/>
    <property type="match status" value="1"/>
</dbReference>
<evidence type="ECO:0000313" key="3">
    <source>
        <dbReference type="EMBL" id="QKO29697.1"/>
    </source>
</evidence>
<reference evidence="3" key="3">
    <citation type="journal article" date="2022" name="Int. J. Syst. Evol. Microbiol.">
        <title>Caproicibacterium lactatifermentans sp. nov., isolated from pit clay used for the production of Chinese strong aroma-type liquor.</title>
        <authorList>
            <person name="Wang H."/>
            <person name="Gu Y."/>
            <person name="Zhao D."/>
            <person name="Qiao Z."/>
            <person name="Zheng J."/>
            <person name="Gao J."/>
            <person name="Ren C."/>
            <person name="Xu Y."/>
        </authorList>
    </citation>
    <scope>NUCLEOTIDE SEQUENCE</scope>
    <source>
        <strain evidence="3">JNU-WLY1368</strain>
    </source>
</reference>
<dbReference type="Pfam" id="PF00583">
    <property type="entry name" value="Acetyltransf_1"/>
    <property type="match status" value="1"/>
</dbReference>
<dbReference type="PANTHER" id="PTHR43617:SF22">
    <property type="entry name" value="L-AMINO ACID N-ACETYLTRANSFERASE AAAT"/>
    <property type="match status" value="1"/>
</dbReference>
<feature type="domain" description="N-acetyltransferase" evidence="1">
    <location>
        <begin position="34"/>
        <end position="184"/>
    </location>
</feature>
<dbReference type="KEGG" id="clf:GJQ69_03525"/>
<name>A0A859DPC2_9FIRM</name>
<dbReference type="Gene3D" id="3.40.630.30">
    <property type="match status" value="1"/>
</dbReference>
<reference evidence="3" key="2">
    <citation type="journal article" date="2021" name="Appl. Environ. Microbiol.">
        <title>Adaptability of a Caproate-Producing Bacterium Contributes to Its Dominance in an Anaerobic Fermentation System.</title>
        <authorList>
            <person name="Wang H."/>
            <person name="Gu Y."/>
            <person name="Zhou W."/>
            <person name="Zhao D."/>
            <person name="Qiao Z."/>
            <person name="Zheng J."/>
            <person name="Gao J."/>
            <person name="Chen X."/>
            <person name="Ren C."/>
            <person name="Xu Y."/>
        </authorList>
    </citation>
    <scope>NUCLEOTIDE SEQUENCE</scope>
    <source>
        <strain evidence="3">JNU-WLY1368</strain>
    </source>
</reference>
<sequence length="187" mass="21059">MPLRYKKEITLKDGQDCLLRSAVAEDAQEILEHQRITSAETDFMARYPDEICDTPEKEAYLLQAVEADPHSIMLSAFVSGNLAGSASVFTDKVHSRCGHRGDFGISVKQKYWNEGIGSALLQACLEAAQRAGLEQVELGVVDTNLRAFHLYRRFGFQIYGMLPNAFRYRDGSYAGEYEMVCKFSEQK</sequence>
<dbReference type="Proteomes" id="UP000509623">
    <property type="component" value="Chromosome"/>
</dbReference>
<organism evidence="2 4">
    <name type="scientific">Caproicibacterium lactatifermentans</name>
    <dbReference type="NCBI Taxonomy" id="2666138"/>
    <lineage>
        <taxon>Bacteria</taxon>
        <taxon>Bacillati</taxon>
        <taxon>Bacillota</taxon>
        <taxon>Clostridia</taxon>
        <taxon>Eubacteriales</taxon>
        <taxon>Oscillospiraceae</taxon>
        <taxon>Caproicibacterium</taxon>
    </lineage>
</organism>
<reference evidence="4 5" key="1">
    <citation type="submission" date="2019-11" db="EMBL/GenBank/DDBJ databases">
        <authorList>
            <person name="Ren C."/>
            <person name="Wang H."/>
            <person name="Xu Y."/>
        </authorList>
    </citation>
    <scope>NUCLEOTIDE SEQUENCE [LARGE SCALE GENOMIC DNA]</scope>
    <source>
        <strain evidence="5">JNU-WLY1368</strain>
        <strain evidence="2 4">LBM 19010</strain>
    </source>
</reference>
<dbReference type="GO" id="GO:0016747">
    <property type="term" value="F:acyltransferase activity, transferring groups other than amino-acyl groups"/>
    <property type="evidence" value="ECO:0007669"/>
    <property type="project" value="InterPro"/>
</dbReference>
<dbReference type="EMBL" id="CP046161">
    <property type="protein sequence ID" value="QKO29697.1"/>
    <property type="molecule type" value="Genomic_DNA"/>
</dbReference>
<keyword evidence="2" id="KW-0808">Transferase</keyword>
<proteinExistence type="predicted"/>
<dbReference type="PANTHER" id="PTHR43617">
    <property type="entry name" value="L-AMINO ACID N-ACETYLTRANSFERASE"/>
    <property type="match status" value="1"/>
</dbReference>
<dbReference type="InterPro" id="IPR050276">
    <property type="entry name" value="MshD_Acetyltransferase"/>
</dbReference>